<dbReference type="InterPro" id="IPR006076">
    <property type="entry name" value="FAD-dep_OxRdtase"/>
</dbReference>
<reference evidence="6 7" key="1">
    <citation type="submission" date="2017-06" db="EMBL/GenBank/DDBJ databases">
        <title>Sequencing and comparative analysis of myxobacterial genomes.</title>
        <authorList>
            <person name="Rupp O."/>
            <person name="Goesmann A."/>
            <person name="Sogaard-Andersen L."/>
        </authorList>
    </citation>
    <scope>NUCLEOTIDE SEQUENCE [LARGE SCALE GENOMIC DNA]</scope>
    <source>
        <strain evidence="6 7">DSM 52655</strain>
    </source>
</reference>
<dbReference type="GO" id="GO:0050660">
    <property type="term" value="F:flavin adenine dinucleotide binding"/>
    <property type="evidence" value="ECO:0007669"/>
    <property type="project" value="InterPro"/>
</dbReference>
<proteinExistence type="predicted"/>
<dbReference type="Gene3D" id="3.30.9.10">
    <property type="entry name" value="D-Amino Acid Oxidase, subunit A, domain 2"/>
    <property type="match status" value="1"/>
</dbReference>
<evidence type="ECO:0000256" key="4">
    <source>
        <dbReference type="ARBA" id="ARBA00023002"/>
    </source>
</evidence>
<evidence type="ECO:0000256" key="1">
    <source>
        <dbReference type="ARBA" id="ARBA00001974"/>
    </source>
</evidence>
<dbReference type="PANTHER" id="PTHR10961:SF7">
    <property type="entry name" value="FAD DEPENDENT OXIDOREDUCTASE DOMAIN-CONTAINING PROTEIN"/>
    <property type="match status" value="1"/>
</dbReference>
<keyword evidence="3" id="KW-0274">FAD</keyword>
<dbReference type="SUPFAM" id="SSF51905">
    <property type="entry name" value="FAD/NAD(P)-binding domain"/>
    <property type="match status" value="1"/>
</dbReference>
<accession>A0A250JIE3</accession>
<sequence>MAAYDVIVVGAGAIGLSTAYWCSKAGKKVLLLDQFDFNNDYFSSKGESRFFRVMYSDPLLALLAQSAYPLWRQIESENGQGRILTDTGLLFFGTPDGLNTPEGNIPQAETVMSELGIPFASYTEGQLESTYPVFKGLDSSSVGVSQSMGAVIAANVALQALRNLCVKQGVTLLAHQTVSRIRTAGPTSVTVTTNQGDYTAAKLVLVPSAWTNQVLSSLSVKLNLEIWTMTYAYYGVDQYSYDYPLWFYFGTPDGDDGGTYYGLPPLLTPGKIKVGTDFTFQKSALPPTSPPQPDPRMLSYLDKFMLAHVNGLQSTAMNAVGCLYTMTPDTNFVVDLVPGHDNIVLFTGDTGQAFKFTPILGKILSELALSGTTQFNIAPFSIHRPDIILSS</sequence>
<dbReference type="Proteomes" id="UP000217257">
    <property type="component" value="Chromosome"/>
</dbReference>
<dbReference type="RefSeq" id="WP_095990611.1">
    <property type="nucleotide sequence ID" value="NZ_CP022098.1"/>
</dbReference>
<dbReference type="InterPro" id="IPR045170">
    <property type="entry name" value="MTOX"/>
</dbReference>
<organism evidence="6 7">
    <name type="scientific">Cystobacter fuscus</name>
    <dbReference type="NCBI Taxonomy" id="43"/>
    <lineage>
        <taxon>Bacteria</taxon>
        <taxon>Pseudomonadati</taxon>
        <taxon>Myxococcota</taxon>
        <taxon>Myxococcia</taxon>
        <taxon>Myxococcales</taxon>
        <taxon>Cystobacterineae</taxon>
        <taxon>Archangiaceae</taxon>
        <taxon>Cystobacter</taxon>
    </lineage>
</organism>
<keyword evidence="2" id="KW-0285">Flavoprotein</keyword>
<evidence type="ECO:0000259" key="5">
    <source>
        <dbReference type="Pfam" id="PF01266"/>
    </source>
</evidence>
<dbReference type="EMBL" id="CP022098">
    <property type="protein sequence ID" value="ATB43161.1"/>
    <property type="molecule type" value="Genomic_DNA"/>
</dbReference>
<dbReference type="AlphaFoldDB" id="A0A250JIE3"/>
<dbReference type="Gene3D" id="3.50.50.60">
    <property type="entry name" value="FAD/NAD(P)-binding domain"/>
    <property type="match status" value="1"/>
</dbReference>
<dbReference type="PANTHER" id="PTHR10961">
    <property type="entry name" value="PEROXISOMAL SARCOSINE OXIDASE"/>
    <property type="match status" value="1"/>
</dbReference>
<evidence type="ECO:0000313" key="6">
    <source>
        <dbReference type="EMBL" id="ATB43161.1"/>
    </source>
</evidence>
<evidence type="ECO:0000313" key="7">
    <source>
        <dbReference type="Proteomes" id="UP000217257"/>
    </source>
</evidence>
<protein>
    <recommendedName>
        <fullName evidence="5">FAD dependent oxidoreductase domain-containing protein</fullName>
    </recommendedName>
</protein>
<keyword evidence="4" id="KW-0560">Oxidoreductase</keyword>
<evidence type="ECO:0000256" key="3">
    <source>
        <dbReference type="ARBA" id="ARBA00022827"/>
    </source>
</evidence>
<feature type="domain" description="FAD dependent oxidoreductase" evidence="5">
    <location>
        <begin position="5"/>
        <end position="367"/>
    </location>
</feature>
<dbReference type="KEGG" id="cfus:CYFUS_008641"/>
<dbReference type="SUPFAM" id="SSF54373">
    <property type="entry name" value="FAD-linked reductases, C-terminal domain"/>
    <property type="match status" value="1"/>
</dbReference>
<evidence type="ECO:0000256" key="2">
    <source>
        <dbReference type="ARBA" id="ARBA00022630"/>
    </source>
</evidence>
<dbReference type="InterPro" id="IPR036188">
    <property type="entry name" value="FAD/NAD-bd_sf"/>
</dbReference>
<name>A0A250JIE3_9BACT</name>
<comment type="cofactor">
    <cofactor evidence="1">
        <name>FAD</name>
        <dbReference type="ChEBI" id="CHEBI:57692"/>
    </cofactor>
</comment>
<dbReference type="GO" id="GO:0008115">
    <property type="term" value="F:sarcosine oxidase activity"/>
    <property type="evidence" value="ECO:0007669"/>
    <property type="project" value="TreeGrafter"/>
</dbReference>
<gene>
    <name evidence="6" type="ORF">CYFUS_008641</name>
</gene>
<dbReference type="Pfam" id="PF01266">
    <property type="entry name" value="DAO"/>
    <property type="match status" value="1"/>
</dbReference>